<accession>A0ACB7IKD4</accession>
<dbReference type="Proteomes" id="UP000824881">
    <property type="component" value="Unassembled WGS sequence"/>
</dbReference>
<sequence>MAGLTQLALFCVAAMLTASPFAVALPSTKSSGDPLTSAQDFVVDAATAIDQITFSHCTPAQERTISDAIPIAQRWALEAVTYLNNIDGNGTVATDARYKIWFGEYTPARFKNVMIRAAALRTAHFDHWTYECTPDCGLLSALTHAFVLRATPSTVNLCPLFWKYDADERAATLIHEASHFSPAWGEAGTNAYTWEFYGARLARVLAHTSPDRAIVNAENYAFFARSSRSAISSDNQKTPRECINQLTPPIGTSFSKRGTVTLFNNEKFRAQILSSIATIEALVQRLTWKFDVYT</sequence>
<gene>
    <name evidence="1" type="ORF">CCMSSC00406_0009813</name>
</gene>
<organism evidence="1 2">
    <name type="scientific">Pleurotus cornucopiae</name>
    <name type="common">Cornucopia mushroom</name>
    <dbReference type="NCBI Taxonomy" id="5321"/>
    <lineage>
        <taxon>Eukaryota</taxon>
        <taxon>Fungi</taxon>
        <taxon>Dikarya</taxon>
        <taxon>Basidiomycota</taxon>
        <taxon>Agaricomycotina</taxon>
        <taxon>Agaricomycetes</taxon>
        <taxon>Agaricomycetidae</taxon>
        <taxon>Agaricales</taxon>
        <taxon>Pleurotineae</taxon>
        <taxon>Pleurotaceae</taxon>
        <taxon>Pleurotus</taxon>
    </lineage>
</organism>
<keyword evidence="2" id="KW-1185">Reference proteome</keyword>
<protein>
    <submittedName>
        <fullName evidence="1">Uncharacterized protein</fullName>
    </submittedName>
</protein>
<reference evidence="1 2" key="1">
    <citation type="journal article" date="2021" name="Appl. Environ. Microbiol.">
        <title>Genetic linkage and physical mapping for an oyster mushroom Pleurotus cornucopiae and QTL analysis for the trait cap color.</title>
        <authorList>
            <person name="Zhang Y."/>
            <person name="Gao W."/>
            <person name="Sonnenberg A."/>
            <person name="Chen Q."/>
            <person name="Zhang J."/>
            <person name="Huang C."/>
        </authorList>
    </citation>
    <scope>NUCLEOTIDE SEQUENCE [LARGE SCALE GENOMIC DNA]</scope>
    <source>
        <strain evidence="1">CCMSSC00406</strain>
    </source>
</reference>
<comment type="caution">
    <text evidence="1">The sequence shown here is derived from an EMBL/GenBank/DDBJ whole genome shotgun (WGS) entry which is preliminary data.</text>
</comment>
<proteinExistence type="predicted"/>
<evidence type="ECO:0000313" key="2">
    <source>
        <dbReference type="Proteomes" id="UP000824881"/>
    </source>
</evidence>
<dbReference type="EMBL" id="WQMT02000011">
    <property type="protein sequence ID" value="KAG9217993.1"/>
    <property type="molecule type" value="Genomic_DNA"/>
</dbReference>
<name>A0ACB7IKD4_PLECO</name>
<evidence type="ECO:0000313" key="1">
    <source>
        <dbReference type="EMBL" id="KAG9217993.1"/>
    </source>
</evidence>